<dbReference type="GO" id="GO:0000932">
    <property type="term" value="C:P-body"/>
    <property type="evidence" value="ECO:0007669"/>
    <property type="project" value="TreeGrafter"/>
</dbReference>
<dbReference type="Gene3D" id="3.40.1210.10">
    <property type="entry name" value="Survival protein SurE-like phosphatase/nucleotidase"/>
    <property type="match status" value="1"/>
</dbReference>
<evidence type="ECO:0000313" key="3">
    <source>
        <dbReference type="Proteomes" id="UP000308133"/>
    </source>
</evidence>
<protein>
    <submittedName>
        <fullName evidence="2">Putative survival protein SurE</fullName>
    </submittedName>
</protein>
<organism evidence="2 3">
    <name type="scientific">Elsinoe australis</name>
    <dbReference type="NCBI Taxonomy" id="40998"/>
    <lineage>
        <taxon>Eukaryota</taxon>
        <taxon>Fungi</taxon>
        <taxon>Dikarya</taxon>
        <taxon>Ascomycota</taxon>
        <taxon>Pezizomycotina</taxon>
        <taxon>Dothideomycetes</taxon>
        <taxon>Dothideomycetidae</taxon>
        <taxon>Myriangiales</taxon>
        <taxon>Elsinoaceae</taxon>
        <taxon>Elsinoe</taxon>
    </lineage>
</organism>
<evidence type="ECO:0000259" key="1">
    <source>
        <dbReference type="Pfam" id="PF01975"/>
    </source>
</evidence>
<evidence type="ECO:0000313" key="2">
    <source>
        <dbReference type="EMBL" id="TKX19205.1"/>
    </source>
</evidence>
<comment type="caution">
    <text evidence="2">The sequence shown here is derived from an EMBL/GenBank/DDBJ whole genome shotgun (WGS) entry which is preliminary data.</text>
</comment>
<accession>A0A4U7AQI7</accession>
<name>A0A4U7AQI7_9PEZI</name>
<dbReference type="InterPro" id="IPR002828">
    <property type="entry name" value="SurE-like_Pase/nucleotidase"/>
</dbReference>
<dbReference type="PANTHER" id="PTHR47551">
    <property type="entry name" value="TUBULIN--TYROSINE LIGASE PBY1-RELATED"/>
    <property type="match status" value="1"/>
</dbReference>
<dbReference type="AlphaFoldDB" id="A0A4U7AQI7"/>
<feature type="domain" description="Survival protein SurE-like phosphatase/nucleotidase" evidence="1">
    <location>
        <begin position="3"/>
        <end position="237"/>
    </location>
</feature>
<dbReference type="NCBIfam" id="TIGR00087">
    <property type="entry name" value="surE"/>
    <property type="match status" value="1"/>
</dbReference>
<dbReference type="Pfam" id="PF01975">
    <property type="entry name" value="SurE"/>
    <property type="match status" value="1"/>
</dbReference>
<dbReference type="PANTHER" id="PTHR47551:SF1">
    <property type="entry name" value="TUBULIN--TYROSINE LIGASE PBY1-RELATED"/>
    <property type="match status" value="1"/>
</dbReference>
<dbReference type="InterPro" id="IPR036523">
    <property type="entry name" value="SurE-like_sf"/>
</dbReference>
<sequence length="342" mass="36987">MHILVTNDDGPPSADSSPYILPFVRHLEAAGHRVSVVIPNVQRSWIAKAHMVGQDVRALPYIADAYTVPTSTTTTIADPSGTPSRPWYTINSTPASCAQIGLHHLFADGPPIDLVVSGPNYGRNTTACFALSSGTLGAALEAAVTGFKAIALSFAFFNRENRPQDVAASCRQSVKVVEYLYRQGQWDAPCTVLRAGASEEAEGRGNPGGVVFTVNVPVREDVEAKETVWTQMLQNGWGSSCFTEHRPEEDAVVNREGPGEVENEIRKGEVVGVTKEDGKVVGAGEEGERHFKWSPQFKDVYESVRRAGEGSDGWAVSEGQTSVTMMRANFMHIDGNKGQLKL</sequence>
<dbReference type="InterPro" id="IPR027746">
    <property type="entry name" value="TTL"/>
</dbReference>
<reference evidence="2 3" key="1">
    <citation type="submission" date="2018-02" db="EMBL/GenBank/DDBJ databases">
        <title>Draft genome sequences of Elsinoe sp., causing black scab on jojoba.</title>
        <authorList>
            <person name="Stodart B."/>
            <person name="Jeffress S."/>
            <person name="Ash G."/>
            <person name="Arun Chinnappa K."/>
        </authorList>
    </citation>
    <scope>NUCLEOTIDE SEQUENCE [LARGE SCALE GENOMIC DNA]</scope>
    <source>
        <strain evidence="2 3">Hillstone_2</strain>
    </source>
</reference>
<gene>
    <name evidence="2" type="ORF">C1H76_8583</name>
</gene>
<dbReference type="SUPFAM" id="SSF64167">
    <property type="entry name" value="SurE-like"/>
    <property type="match status" value="1"/>
</dbReference>
<dbReference type="GO" id="GO:0016787">
    <property type="term" value="F:hydrolase activity"/>
    <property type="evidence" value="ECO:0007669"/>
    <property type="project" value="InterPro"/>
</dbReference>
<proteinExistence type="predicted"/>
<dbReference type="EMBL" id="PTQR01000117">
    <property type="protein sequence ID" value="TKX19205.1"/>
    <property type="molecule type" value="Genomic_DNA"/>
</dbReference>
<dbReference type="Proteomes" id="UP000308133">
    <property type="component" value="Unassembled WGS sequence"/>
</dbReference>